<dbReference type="EMBL" id="CP072754">
    <property type="protein sequence ID" value="QUC19021.1"/>
    <property type="molecule type" value="Genomic_DNA"/>
</dbReference>
<dbReference type="PANTHER" id="PTHR10491">
    <property type="entry name" value="DTDP-4-DEHYDRORHAMNOSE REDUCTASE"/>
    <property type="match status" value="1"/>
</dbReference>
<evidence type="ECO:0000313" key="2">
    <source>
        <dbReference type="EMBL" id="QUC19021.1"/>
    </source>
</evidence>
<name>A0A8E5MGM2_USTVR</name>
<dbReference type="PANTHER" id="PTHR10491:SF4">
    <property type="entry name" value="METHIONINE ADENOSYLTRANSFERASE 2 SUBUNIT BETA"/>
    <property type="match status" value="1"/>
</dbReference>
<keyword evidence="3" id="KW-1185">Reference proteome</keyword>
<organism evidence="2 3">
    <name type="scientific">Ustilaginoidea virens</name>
    <name type="common">Rice false smut fungus</name>
    <name type="synonym">Villosiclava virens</name>
    <dbReference type="NCBI Taxonomy" id="1159556"/>
    <lineage>
        <taxon>Eukaryota</taxon>
        <taxon>Fungi</taxon>
        <taxon>Dikarya</taxon>
        <taxon>Ascomycota</taxon>
        <taxon>Pezizomycotina</taxon>
        <taxon>Sordariomycetes</taxon>
        <taxon>Hypocreomycetidae</taxon>
        <taxon>Hypocreales</taxon>
        <taxon>Clavicipitaceae</taxon>
        <taxon>Ustilaginoidea</taxon>
    </lineage>
</organism>
<dbReference type="InterPro" id="IPR005913">
    <property type="entry name" value="dTDP_dehydrorham_reduct"/>
</dbReference>
<evidence type="ECO:0000313" key="3">
    <source>
        <dbReference type="Proteomes" id="UP000027002"/>
    </source>
</evidence>
<sequence>MAGEPLRFLIWGGNGWIAGQLKTLLEQQGKTVSATTVRMEDSAEVLRELQAVRPSRVLISAGCTGRPNVDWCEDHKADTVRSNVIGTLNLVDHCFRLGIHCTLFATGCIYAYDDAHPIGGPGFTEQDAPNFFSSFYSMTKAHVEPVLSSYPNCLILRLRMPVSDDLHPRNFVTKIASYKHVVDIPNSNTILHDLLPASILLAEHADVGVYNFTNPGAISHNEVLRLFKEIVRPAFTWSNFSLEEQAKVIKAGRSNCELDSTKLVNKLKEYGYSVPEVKEAYRACFTRMKAAGVE</sequence>
<dbReference type="GO" id="GO:0048270">
    <property type="term" value="F:methionine adenosyltransferase regulator activity"/>
    <property type="evidence" value="ECO:0007669"/>
    <property type="project" value="TreeGrafter"/>
</dbReference>
<gene>
    <name evidence="2" type="ORF">UV8b_03262</name>
</gene>
<dbReference type="GO" id="GO:0006556">
    <property type="term" value="P:S-adenosylmethionine biosynthetic process"/>
    <property type="evidence" value="ECO:0007669"/>
    <property type="project" value="TreeGrafter"/>
</dbReference>
<dbReference type="KEGG" id="uvi:66064040"/>
<dbReference type="GO" id="GO:0048269">
    <property type="term" value="C:methionine adenosyltransferase complex"/>
    <property type="evidence" value="ECO:0007669"/>
    <property type="project" value="TreeGrafter"/>
</dbReference>
<dbReference type="GeneID" id="66064040"/>
<reference evidence="2" key="1">
    <citation type="submission" date="2020-03" db="EMBL/GenBank/DDBJ databases">
        <title>A mixture of massive structural variations and highly conserved coding sequences in Ustilaginoidea virens genome.</title>
        <authorList>
            <person name="Zhang K."/>
            <person name="Zhao Z."/>
            <person name="Zhang Z."/>
            <person name="Li Y."/>
            <person name="Hsiang T."/>
            <person name="Sun W."/>
        </authorList>
    </citation>
    <scope>NUCLEOTIDE SEQUENCE</scope>
    <source>
        <strain evidence="2">UV-8b</strain>
    </source>
</reference>
<evidence type="ECO:0000259" key="1">
    <source>
        <dbReference type="Pfam" id="PF04321"/>
    </source>
</evidence>
<dbReference type="CDD" id="cd05254">
    <property type="entry name" value="dTDP_HR_like_SDR_e"/>
    <property type="match status" value="1"/>
</dbReference>
<dbReference type="InterPro" id="IPR036291">
    <property type="entry name" value="NAD(P)-bd_dom_sf"/>
</dbReference>
<dbReference type="AlphaFoldDB" id="A0A8E5MGM2"/>
<dbReference type="SUPFAM" id="SSF51735">
    <property type="entry name" value="NAD(P)-binding Rossmann-fold domains"/>
    <property type="match status" value="1"/>
</dbReference>
<dbReference type="Pfam" id="PF04321">
    <property type="entry name" value="RmlD_sub_bind"/>
    <property type="match status" value="1"/>
</dbReference>
<dbReference type="OrthoDB" id="16464at2759"/>
<dbReference type="Proteomes" id="UP000027002">
    <property type="component" value="Chromosome 2"/>
</dbReference>
<protein>
    <recommendedName>
        <fullName evidence="1">RmlD-like substrate binding domain-containing protein</fullName>
    </recommendedName>
</protein>
<feature type="domain" description="RmlD-like substrate binding" evidence="1">
    <location>
        <begin position="7"/>
        <end position="177"/>
    </location>
</feature>
<dbReference type="InterPro" id="IPR029903">
    <property type="entry name" value="RmlD-like-bd"/>
</dbReference>
<dbReference type="Gene3D" id="3.40.50.720">
    <property type="entry name" value="NAD(P)-binding Rossmann-like Domain"/>
    <property type="match status" value="1"/>
</dbReference>
<dbReference type="RefSeq" id="XP_042996694.1">
    <property type="nucleotide sequence ID" value="XM_043140760.1"/>
</dbReference>
<proteinExistence type="predicted"/>
<accession>A0A8E5MGM2</accession>